<feature type="transmembrane region" description="Helical" evidence="2">
    <location>
        <begin position="73"/>
        <end position="92"/>
    </location>
</feature>
<evidence type="ECO:0000256" key="1">
    <source>
        <dbReference type="SAM" id="MobiDB-lite"/>
    </source>
</evidence>
<dbReference type="RefSeq" id="WP_226178056.1">
    <property type="nucleotide sequence ID" value="NZ_JAJADR010000006.1"/>
</dbReference>
<gene>
    <name evidence="3" type="ORF">LGH74_19000</name>
</gene>
<feature type="region of interest" description="Disordered" evidence="1">
    <location>
        <begin position="1"/>
        <end position="38"/>
    </location>
</feature>
<keyword evidence="2" id="KW-0812">Transmembrane</keyword>
<accession>A0ABS8AW51</accession>
<keyword evidence="2" id="KW-0472">Membrane</keyword>
<dbReference type="EMBL" id="JAJADR010000006">
    <property type="protein sequence ID" value="MCB2410086.1"/>
    <property type="molecule type" value="Genomic_DNA"/>
</dbReference>
<feature type="compositionally biased region" description="Pro residues" evidence="1">
    <location>
        <begin position="1"/>
        <end position="34"/>
    </location>
</feature>
<comment type="caution">
    <text evidence="3">The sequence shown here is derived from an EMBL/GenBank/DDBJ whole genome shotgun (WGS) entry which is preliminary data.</text>
</comment>
<keyword evidence="4" id="KW-1185">Reference proteome</keyword>
<reference evidence="3" key="1">
    <citation type="submission" date="2021-10" db="EMBL/GenBank/DDBJ databases">
        <authorList>
            <person name="Dean J.D."/>
            <person name="Kim M.K."/>
            <person name="Newey C.N."/>
            <person name="Stoker T.S."/>
            <person name="Thompson D.W."/>
            <person name="Grose J.H."/>
        </authorList>
    </citation>
    <scope>NUCLEOTIDE SEQUENCE</scope>
    <source>
        <strain evidence="3">BT178</strain>
    </source>
</reference>
<evidence type="ECO:0000313" key="4">
    <source>
        <dbReference type="Proteomes" id="UP001165296"/>
    </source>
</evidence>
<dbReference type="Proteomes" id="UP001165296">
    <property type="component" value="Unassembled WGS sequence"/>
</dbReference>
<evidence type="ECO:0000313" key="3">
    <source>
        <dbReference type="EMBL" id="MCB2410086.1"/>
    </source>
</evidence>
<proteinExistence type="predicted"/>
<name>A0ABS8AW51_9BACT</name>
<evidence type="ECO:0000256" key="2">
    <source>
        <dbReference type="SAM" id="Phobius"/>
    </source>
</evidence>
<keyword evidence="2" id="KW-1133">Transmembrane helix</keyword>
<protein>
    <recommendedName>
        <fullName evidence="5">PrgI family protein</fullName>
    </recommendedName>
</protein>
<sequence>MPATEPPSAEPLPSPASEPEPAPKPTPALPPAPLPTLRSENGRLELTADRLTVNGQPFSLLELEGVEVQPVRWLLWFMLGGLVLAGFTLAFLQNWLRTMPAMAGMAAGALILAYGNRGANRLRLHRLGREALYFSFPGAAEPWLKLAAEANRRIRQRHDQAAAEAAALLQAEADAAAQAASSEEPLPTS</sequence>
<organism evidence="3 4">
    <name type="scientific">Hymenobacter lucidus</name>
    <dbReference type="NCBI Taxonomy" id="2880930"/>
    <lineage>
        <taxon>Bacteria</taxon>
        <taxon>Pseudomonadati</taxon>
        <taxon>Bacteroidota</taxon>
        <taxon>Cytophagia</taxon>
        <taxon>Cytophagales</taxon>
        <taxon>Hymenobacteraceae</taxon>
        <taxon>Hymenobacter</taxon>
    </lineage>
</organism>
<evidence type="ECO:0008006" key="5">
    <source>
        <dbReference type="Google" id="ProtNLM"/>
    </source>
</evidence>